<evidence type="ECO:0000256" key="1">
    <source>
        <dbReference type="SAM" id="MobiDB-lite"/>
    </source>
</evidence>
<dbReference type="EMBL" id="CP036432">
    <property type="protein sequence ID" value="QDV84592.1"/>
    <property type="molecule type" value="Genomic_DNA"/>
</dbReference>
<gene>
    <name evidence="2" type="ORF">TBK1r_35430</name>
</gene>
<proteinExistence type="predicted"/>
<reference evidence="2 3" key="1">
    <citation type="submission" date="2019-02" db="EMBL/GenBank/DDBJ databases">
        <title>Deep-cultivation of Planctomycetes and their phenomic and genomic characterization uncovers novel biology.</title>
        <authorList>
            <person name="Wiegand S."/>
            <person name="Jogler M."/>
            <person name="Boedeker C."/>
            <person name="Pinto D."/>
            <person name="Vollmers J."/>
            <person name="Rivas-Marin E."/>
            <person name="Kohn T."/>
            <person name="Peeters S.H."/>
            <person name="Heuer A."/>
            <person name="Rast P."/>
            <person name="Oberbeckmann S."/>
            <person name="Bunk B."/>
            <person name="Jeske O."/>
            <person name="Meyerdierks A."/>
            <person name="Storesund J.E."/>
            <person name="Kallscheuer N."/>
            <person name="Luecker S."/>
            <person name="Lage O.M."/>
            <person name="Pohl T."/>
            <person name="Merkel B.J."/>
            <person name="Hornburger P."/>
            <person name="Mueller R.-W."/>
            <person name="Bruemmer F."/>
            <person name="Labrenz M."/>
            <person name="Spormann A.M."/>
            <person name="Op den Camp H."/>
            <person name="Overmann J."/>
            <person name="Amann R."/>
            <person name="Jetten M.S.M."/>
            <person name="Mascher T."/>
            <person name="Medema M.H."/>
            <person name="Devos D.P."/>
            <person name="Kaster A.-K."/>
            <person name="Ovreas L."/>
            <person name="Rohde M."/>
            <person name="Galperin M.Y."/>
            <person name="Jogler C."/>
        </authorList>
    </citation>
    <scope>NUCLEOTIDE SEQUENCE [LARGE SCALE GENOMIC DNA]</scope>
    <source>
        <strain evidence="2 3">TBK1r</strain>
    </source>
</reference>
<keyword evidence="3" id="KW-1185">Reference proteome</keyword>
<name>A0ABX5XRG3_9BACT</name>
<feature type="region of interest" description="Disordered" evidence="1">
    <location>
        <begin position="1"/>
        <end position="28"/>
    </location>
</feature>
<evidence type="ECO:0000313" key="2">
    <source>
        <dbReference type="EMBL" id="QDV84592.1"/>
    </source>
</evidence>
<sequence>MEYEVHREVSQHCRDKTTPPIQEPEQDSYECVSHHRSRDADAIGCPIGGKLG</sequence>
<dbReference type="Proteomes" id="UP000318081">
    <property type="component" value="Chromosome"/>
</dbReference>
<feature type="compositionally biased region" description="Basic and acidic residues" evidence="1">
    <location>
        <begin position="1"/>
        <end position="17"/>
    </location>
</feature>
<evidence type="ECO:0000313" key="3">
    <source>
        <dbReference type="Proteomes" id="UP000318081"/>
    </source>
</evidence>
<organism evidence="2 3">
    <name type="scientific">Stieleria magnilauensis</name>
    <dbReference type="NCBI Taxonomy" id="2527963"/>
    <lineage>
        <taxon>Bacteria</taxon>
        <taxon>Pseudomonadati</taxon>
        <taxon>Planctomycetota</taxon>
        <taxon>Planctomycetia</taxon>
        <taxon>Pirellulales</taxon>
        <taxon>Pirellulaceae</taxon>
        <taxon>Stieleria</taxon>
    </lineage>
</organism>
<protein>
    <submittedName>
        <fullName evidence="2">Uncharacterized protein</fullName>
    </submittedName>
</protein>
<accession>A0ABX5XRG3</accession>